<dbReference type="CDD" id="cd00211">
    <property type="entry name" value="PTS_IIA_fru"/>
    <property type="match status" value="1"/>
</dbReference>
<feature type="region of interest" description="Disordered" evidence="1">
    <location>
        <begin position="146"/>
        <end position="174"/>
    </location>
</feature>
<sequence>MHNCEVFVKTGIRFCDAQEALRHIGKEMLSAGVVHISYPHALIRREAEFPTGIMLENHAIAIPHCEAVHAIKPAIYLIRPEDAVPFSQADGDEPVSALLIIALIVTHPSEQLVLLRTLFNQLQDSQFIEQLLSAPEHQLADLFKQQVSPTPSTPSDPIAPKTTTSKTEHQGALS</sequence>
<name>A0A502GQV9_9GAMM</name>
<evidence type="ECO:0000259" key="2">
    <source>
        <dbReference type="PROSITE" id="PS51094"/>
    </source>
</evidence>
<protein>
    <submittedName>
        <fullName evidence="3">PTS galactitol transporter subunit IIA</fullName>
    </submittedName>
</protein>
<keyword evidence="4" id="KW-1185">Reference proteome</keyword>
<dbReference type="EMBL" id="RCZD01000002">
    <property type="protein sequence ID" value="TPG64301.1"/>
    <property type="molecule type" value="Genomic_DNA"/>
</dbReference>
<dbReference type="OrthoDB" id="3192919at2"/>
<dbReference type="Pfam" id="PF00359">
    <property type="entry name" value="PTS_EIIA_2"/>
    <property type="match status" value="1"/>
</dbReference>
<dbReference type="Gene3D" id="3.40.930.10">
    <property type="entry name" value="Mannitol-specific EII, Chain A"/>
    <property type="match status" value="1"/>
</dbReference>
<organism evidence="3 4">
    <name type="scientific">Ewingella americana</name>
    <dbReference type="NCBI Taxonomy" id="41202"/>
    <lineage>
        <taxon>Bacteria</taxon>
        <taxon>Pseudomonadati</taxon>
        <taxon>Pseudomonadota</taxon>
        <taxon>Gammaproteobacteria</taxon>
        <taxon>Enterobacterales</taxon>
        <taxon>Yersiniaceae</taxon>
        <taxon>Ewingella</taxon>
    </lineage>
</organism>
<dbReference type="NCBIfam" id="NF007236">
    <property type="entry name" value="PRK09665.1"/>
    <property type="match status" value="1"/>
</dbReference>
<proteinExistence type="predicted"/>
<reference evidence="3 4" key="1">
    <citation type="journal article" date="2019" name="Environ. Microbiol.">
        <title>Species interactions and distinct microbial communities in high Arctic permafrost affected cryosols are associated with the CH4 and CO2 gas fluxes.</title>
        <authorList>
            <person name="Altshuler I."/>
            <person name="Hamel J."/>
            <person name="Turney S."/>
            <person name="Magnuson E."/>
            <person name="Levesque R."/>
            <person name="Greer C."/>
            <person name="Whyte L.G."/>
        </authorList>
    </citation>
    <scope>NUCLEOTIDE SEQUENCE [LARGE SCALE GENOMIC DNA]</scope>
    <source>
        <strain evidence="3 4">E4</strain>
    </source>
</reference>
<dbReference type="InterPro" id="IPR051541">
    <property type="entry name" value="PTS_SugarTrans_NitroReg"/>
</dbReference>
<dbReference type="InterPro" id="IPR016152">
    <property type="entry name" value="PTrfase/Anion_transptr"/>
</dbReference>
<dbReference type="RefSeq" id="WP_140470809.1">
    <property type="nucleotide sequence ID" value="NZ_RCZD01000002.1"/>
</dbReference>
<dbReference type="PANTHER" id="PTHR47738:SF4">
    <property type="entry name" value="PTS SYSTEM GALACTITOL-SPECIFIC EIIA COMPONENT"/>
    <property type="match status" value="1"/>
</dbReference>
<accession>A0A502GQV9</accession>
<dbReference type="InterPro" id="IPR002178">
    <property type="entry name" value="PTS_EIIA_type-2_dom"/>
</dbReference>
<feature type="domain" description="PTS EIIA type-2" evidence="2">
    <location>
        <begin position="1"/>
        <end position="146"/>
    </location>
</feature>
<comment type="caution">
    <text evidence="3">The sequence shown here is derived from an EMBL/GenBank/DDBJ whole genome shotgun (WGS) entry which is preliminary data.</text>
</comment>
<gene>
    <name evidence="3" type="ORF">EAH77_05650</name>
</gene>
<evidence type="ECO:0000256" key="1">
    <source>
        <dbReference type="SAM" id="MobiDB-lite"/>
    </source>
</evidence>
<dbReference type="SUPFAM" id="SSF55804">
    <property type="entry name" value="Phoshotransferase/anion transport protein"/>
    <property type="match status" value="1"/>
</dbReference>
<dbReference type="PANTHER" id="PTHR47738">
    <property type="entry name" value="PTS SYSTEM FRUCTOSE-LIKE EIIA COMPONENT-RELATED"/>
    <property type="match status" value="1"/>
</dbReference>
<dbReference type="AlphaFoldDB" id="A0A502GQV9"/>
<feature type="compositionally biased region" description="Polar residues" evidence="1">
    <location>
        <begin position="146"/>
        <end position="165"/>
    </location>
</feature>
<dbReference type="PROSITE" id="PS51094">
    <property type="entry name" value="PTS_EIIA_TYPE_2"/>
    <property type="match status" value="1"/>
</dbReference>
<dbReference type="GO" id="GO:0030295">
    <property type="term" value="F:protein kinase activator activity"/>
    <property type="evidence" value="ECO:0007669"/>
    <property type="project" value="TreeGrafter"/>
</dbReference>
<evidence type="ECO:0000313" key="4">
    <source>
        <dbReference type="Proteomes" id="UP000317663"/>
    </source>
</evidence>
<evidence type="ECO:0000313" key="3">
    <source>
        <dbReference type="EMBL" id="TPG64301.1"/>
    </source>
</evidence>
<dbReference type="Proteomes" id="UP000317663">
    <property type="component" value="Unassembled WGS sequence"/>
</dbReference>